<proteinExistence type="inferred from homology"/>
<dbReference type="SUPFAM" id="SSF53633">
    <property type="entry name" value="Carbamate kinase-like"/>
    <property type="match status" value="1"/>
</dbReference>
<keyword evidence="8 14" id="KW-0808">Transferase</keyword>
<dbReference type="InterPro" id="IPR054352">
    <property type="entry name" value="ACT_Aspartokinase"/>
</dbReference>
<dbReference type="EMBL" id="WHOS01000020">
    <property type="protein sequence ID" value="NUB00893.1"/>
    <property type="molecule type" value="Genomic_DNA"/>
</dbReference>
<dbReference type="InterPro" id="IPR018042">
    <property type="entry name" value="Aspartate_kinase_CS"/>
</dbReference>
<dbReference type="Pfam" id="PF00696">
    <property type="entry name" value="AA_kinase"/>
    <property type="match status" value="1"/>
</dbReference>
<comment type="pathway">
    <text evidence="2 15">Amino-acid biosynthesis; L-methionine biosynthesis via de novo pathway; L-homoserine from L-aspartate: step 1/3.</text>
</comment>
<comment type="pathway">
    <text evidence="1 15">Amino-acid biosynthesis; L-lysine biosynthesis via DAP pathway; (S)-tetrahydrodipicolinate from L-aspartate: step 1/4.</text>
</comment>
<comment type="caution">
    <text evidence="17">The sequence shown here is derived from an EMBL/GenBank/DDBJ whole genome shotgun (WGS) entry which is preliminary data.</text>
</comment>
<evidence type="ECO:0000256" key="11">
    <source>
        <dbReference type="ARBA" id="ARBA00022840"/>
    </source>
</evidence>
<dbReference type="NCBIfam" id="TIGR00657">
    <property type="entry name" value="asp_kinases"/>
    <property type="match status" value="1"/>
</dbReference>
<comment type="pathway">
    <text evidence="3 15">Amino-acid biosynthesis; L-threonine biosynthesis; L-threonine from L-aspartate: step 1/5.</text>
</comment>
<dbReference type="RefSeq" id="WP_109095953.1">
    <property type="nucleotide sequence ID" value="NZ_JAGINN010000005.1"/>
</dbReference>
<evidence type="ECO:0000256" key="14">
    <source>
        <dbReference type="RuleBase" id="RU003448"/>
    </source>
</evidence>
<evidence type="ECO:0000256" key="3">
    <source>
        <dbReference type="ARBA" id="ARBA00005139"/>
    </source>
</evidence>
<dbReference type="Pfam" id="PF22468">
    <property type="entry name" value="ACT_9"/>
    <property type="match status" value="1"/>
</dbReference>
<protein>
    <recommendedName>
        <fullName evidence="6 14">Aspartokinase</fullName>
        <ecNumber evidence="5 14">2.7.2.4</ecNumber>
    </recommendedName>
</protein>
<dbReference type="CDD" id="cd04261">
    <property type="entry name" value="AAK_AKii-LysC-BS"/>
    <property type="match status" value="1"/>
</dbReference>
<dbReference type="PANTHER" id="PTHR21499">
    <property type="entry name" value="ASPARTATE KINASE"/>
    <property type="match status" value="1"/>
</dbReference>
<evidence type="ECO:0000256" key="6">
    <source>
        <dbReference type="ARBA" id="ARBA00016273"/>
    </source>
</evidence>
<evidence type="ECO:0000256" key="1">
    <source>
        <dbReference type="ARBA" id="ARBA00004766"/>
    </source>
</evidence>
<keyword evidence="10 14" id="KW-0418">Kinase</keyword>
<dbReference type="InterPro" id="IPR045865">
    <property type="entry name" value="ACT-like_dom_sf"/>
</dbReference>
<keyword evidence="12" id="KW-0457">Lysine biosynthesis</keyword>
<dbReference type="InterPro" id="IPR002912">
    <property type="entry name" value="ACT_dom"/>
</dbReference>
<comment type="catalytic activity">
    <reaction evidence="13 14">
        <text>L-aspartate + ATP = 4-phospho-L-aspartate + ADP</text>
        <dbReference type="Rhea" id="RHEA:23776"/>
        <dbReference type="ChEBI" id="CHEBI:29991"/>
        <dbReference type="ChEBI" id="CHEBI:30616"/>
        <dbReference type="ChEBI" id="CHEBI:57535"/>
        <dbReference type="ChEBI" id="CHEBI:456216"/>
        <dbReference type="EC" id="2.7.2.4"/>
    </reaction>
</comment>
<dbReference type="SUPFAM" id="SSF55021">
    <property type="entry name" value="ACT-like"/>
    <property type="match status" value="2"/>
</dbReference>
<dbReference type="InterPro" id="IPR036393">
    <property type="entry name" value="AceGlu_kinase-like_sf"/>
</dbReference>
<dbReference type="Gene3D" id="3.40.1160.10">
    <property type="entry name" value="Acetylglutamate kinase-like"/>
    <property type="match status" value="1"/>
</dbReference>
<dbReference type="PIRSF" id="PIRSF000726">
    <property type="entry name" value="Asp_kin"/>
    <property type="match status" value="1"/>
</dbReference>
<dbReference type="PROSITE" id="PS00324">
    <property type="entry name" value="ASPARTOKINASE"/>
    <property type="match status" value="1"/>
</dbReference>
<reference evidence="17 18" key="1">
    <citation type="submission" date="2019-10" db="EMBL/GenBank/DDBJ databases">
        <title>Genome sequence of Azospirillum melinis.</title>
        <authorList>
            <person name="Ambrosini A."/>
            <person name="Sant'Anna F.H."/>
            <person name="Cassan F.D."/>
            <person name="Souza E.M."/>
            <person name="Passaglia L.M.P."/>
        </authorList>
    </citation>
    <scope>NUCLEOTIDE SEQUENCE [LARGE SCALE GENOMIC DNA]</scope>
    <source>
        <strain evidence="17 18">TMCY0552</strain>
    </source>
</reference>
<dbReference type="InterPro" id="IPR001341">
    <property type="entry name" value="Asp_kinase"/>
</dbReference>
<dbReference type="EC" id="2.7.2.4" evidence="5 14"/>
<evidence type="ECO:0000256" key="4">
    <source>
        <dbReference type="ARBA" id="ARBA00010122"/>
    </source>
</evidence>
<evidence type="ECO:0000313" key="17">
    <source>
        <dbReference type="EMBL" id="NUB00893.1"/>
    </source>
</evidence>
<feature type="domain" description="ACT" evidence="16">
    <location>
        <begin position="269"/>
        <end position="348"/>
    </location>
</feature>
<accession>A0ABX2KGI2</accession>
<dbReference type="PANTHER" id="PTHR21499:SF3">
    <property type="entry name" value="ASPARTOKINASE"/>
    <property type="match status" value="1"/>
</dbReference>
<evidence type="ECO:0000256" key="9">
    <source>
        <dbReference type="ARBA" id="ARBA00022741"/>
    </source>
</evidence>
<feature type="domain" description="ACT" evidence="16">
    <location>
        <begin position="350"/>
        <end position="411"/>
    </location>
</feature>
<dbReference type="NCBIfam" id="NF005154">
    <property type="entry name" value="PRK06635.1-2"/>
    <property type="match status" value="1"/>
</dbReference>
<dbReference type="InterPro" id="IPR005260">
    <property type="entry name" value="Asp_kin_monofn"/>
</dbReference>
<evidence type="ECO:0000256" key="7">
    <source>
        <dbReference type="ARBA" id="ARBA00022605"/>
    </source>
</evidence>
<dbReference type="GO" id="GO:0004072">
    <property type="term" value="F:aspartate kinase activity"/>
    <property type="evidence" value="ECO:0007669"/>
    <property type="project" value="UniProtKB-EC"/>
</dbReference>
<evidence type="ECO:0000256" key="13">
    <source>
        <dbReference type="ARBA" id="ARBA00047872"/>
    </source>
</evidence>
<evidence type="ECO:0000256" key="8">
    <source>
        <dbReference type="ARBA" id="ARBA00022679"/>
    </source>
</evidence>
<evidence type="ECO:0000256" key="15">
    <source>
        <dbReference type="RuleBase" id="RU004249"/>
    </source>
</evidence>
<keyword evidence="11" id="KW-0067">ATP-binding</keyword>
<dbReference type="Proteomes" id="UP000605086">
    <property type="component" value="Unassembled WGS sequence"/>
</dbReference>
<evidence type="ECO:0000256" key="12">
    <source>
        <dbReference type="ARBA" id="ARBA00023154"/>
    </source>
</evidence>
<dbReference type="NCBIfam" id="NF005155">
    <property type="entry name" value="PRK06635.1-4"/>
    <property type="match status" value="1"/>
</dbReference>
<dbReference type="InterPro" id="IPR041740">
    <property type="entry name" value="AKii-LysC-BS"/>
</dbReference>
<evidence type="ECO:0000259" key="16">
    <source>
        <dbReference type="PROSITE" id="PS51671"/>
    </source>
</evidence>
<evidence type="ECO:0000256" key="2">
    <source>
        <dbReference type="ARBA" id="ARBA00004986"/>
    </source>
</evidence>
<comment type="similarity">
    <text evidence="4 14">Belongs to the aspartokinase family.</text>
</comment>
<keyword evidence="9" id="KW-0547">Nucleotide-binding</keyword>
<name>A0ABX2KGI2_9PROT</name>
<evidence type="ECO:0000313" key="18">
    <source>
        <dbReference type="Proteomes" id="UP000605086"/>
    </source>
</evidence>
<gene>
    <name evidence="17" type="ORF">GBZ48_16560</name>
</gene>
<dbReference type="CDD" id="cd04936">
    <property type="entry name" value="ACT_AKii-LysC-BS-like_2"/>
    <property type="match status" value="1"/>
</dbReference>
<dbReference type="Pfam" id="PF01842">
    <property type="entry name" value="ACT"/>
    <property type="match status" value="1"/>
</dbReference>
<evidence type="ECO:0000256" key="10">
    <source>
        <dbReference type="ARBA" id="ARBA00022777"/>
    </source>
</evidence>
<organism evidence="17 18">
    <name type="scientific">Azospirillum melinis</name>
    <dbReference type="NCBI Taxonomy" id="328839"/>
    <lineage>
        <taxon>Bacteria</taxon>
        <taxon>Pseudomonadati</taxon>
        <taxon>Pseudomonadota</taxon>
        <taxon>Alphaproteobacteria</taxon>
        <taxon>Rhodospirillales</taxon>
        <taxon>Azospirillaceae</taxon>
        <taxon>Azospirillum</taxon>
    </lineage>
</organism>
<dbReference type="NCBIfam" id="TIGR00656">
    <property type="entry name" value="asp_kin_monofn"/>
    <property type="match status" value="1"/>
</dbReference>
<sequence length="411" mass="43741">MARIVLKFGGTSVGDIDRIKNVARKVEQEVKAGHQVAVVVSAMSGVTNQLVKYCNEIDKLHDAREYDAVVASGEQVTSGLLAVALQSLGIPARSWAGWQIPIRTDDTHGKARIVSIDTTEMEKSLQTGEVAVVAGFQGVSEHGRITTLGRGGSDTSAVALAAAVKADRCDIYTDVDGVYTTDPRIVTKARKLDKITYEEMLELASQGAKVLQTRSVEMAMNHRVRVQVLSSFEAAAGSSLPGTLVVDEDEIVEKEVVSGIAYSRDEAKITLVGVADQPGVAAAIFGPLTDNAVNVDMIVQNVSEDGKSTDMTFTVGKADIARAVKVLEDAQSTLNYKRIVSDANVVKVSVIGVGMRSHAGVAQRMFKALADKGINIQVISTSEIKISVLIAEEYAELALRALHTAYGLDAA</sequence>
<keyword evidence="18" id="KW-1185">Reference proteome</keyword>
<evidence type="ECO:0000256" key="5">
    <source>
        <dbReference type="ARBA" id="ARBA00013059"/>
    </source>
</evidence>
<keyword evidence="7 15" id="KW-0028">Amino-acid biosynthesis</keyword>
<dbReference type="Gene3D" id="3.30.2130.10">
    <property type="entry name" value="VC0802-like"/>
    <property type="match status" value="1"/>
</dbReference>
<dbReference type="CDD" id="cd04913">
    <property type="entry name" value="ACT_AKii-LysC-BS-like_1"/>
    <property type="match status" value="1"/>
</dbReference>
<dbReference type="InterPro" id="IPR001048">
    <property type="entry name" value="Asp/Glu/Uridylate_kinase"/>
</dbReference>
<dbReference type="PROSITE" id="PS51671">
    <property type="entry name" value="ACT"/>
    <property type="match status" value="2"/>
</dbReference>